<protein>
    <submittedName>
        <fullName evidence="1">Uncharacterized protein</fullName>
    </submittedName>
</protein>
<gene>
    <name evidence="1" type="ORF">QFC19_009526</name>
</gene>
<dbReference type="Proteomes" id="UP001241377">
    <property type="component" value="Unassembled WGS sequence"/>
</dbReference>
<proteinExistence type="predicted"/>
<reference evidence="1" key="1">
    <citation type="submission" date="2023-04" db="EMBL/GenBank/DDBJ databases">
        <title>Draft Genome sequencing of Naganishia species isolated from polar environments using Oxford Nanopore Technology.</title>
        <authorList>
            <person name="Leo P."/>
            <person name="Venkateswaran K."/>
        </authorList>
    </citation>
    <scope>NUCLEOTIDE SEQUENCE</scope>
    <source>
        <strain evidence="1">MNA-CCFEE 5261</strain>
    </source>
</reference>
<accession>A0ACC2UUN5</accession>
<dbReference type="EMBL" id="JASBWR010000165">
    <property type="protein sequence ID" value="KAJ9090664.1"/>
    <property type="molecule type" value="Genomic_DNA"/>
</dbReference>
<organism evidence="1 2">
    <name type="scientific">Naganishia cerealis</name>
    <dbReference type="NCBI Taxonomy" id="610337"/>
    <lineage>
        <taxon>Eukaryota</taxon>
        <taxon>Fungi</taxon>
        <taxon>Dikarya</taxon>
        <taxon>Basidiomycota</taxon>
        <taxon>Agaricomycotina</taxon>
        <taxon>Tremellomycetes</taxon>
        <taxon>Filobasidiales</taxon>
        <taxon>Filobasidiaceae</taxon>
        <taxon>Naganishia</taxon>
    </lineage>
</organism>
<sequence>MMREPSPYTTSLCSLCIPSTAASGRTSPDDEFRSPSTPRESNANPHHKPALKPRTSPAKTSFLRIHHHHTMPYSTRNALYLRISSWTVLPLYLYLDERHFNVVDSLFPILSCNGRLLAKFHAEDPNTTKKSTVEVHRGATYQFAFFFRKTDTRHVVLLKKREYIPQATSRPRSLAIPPKPNLQDPTDLPSRRPHSTLKRKATNDAGAVLPEKETRRSTRARSEVNYAQDMVSPPPLQHDDDSVLSLQGEPVPQPALFLDDGYEESRIRERAPTSPLIQVKAEPQDPVPMGIPARSAAEKAEMYAGAHESLDRTTMDTGYEDIADGLPEAGEREASEELITFRPVNDEEDEEKKDTKMDVKPLMRMSYKGLFPITMVSATLAGIQKLIIRLIFPSRSGFSISSRHLVLIIEPYPALTAASKPSARARSTYASRSMSRATESRARGSMSTIGQGLGREEMTPIIPNSRSGGTGSLSVFQSATPALPSMRAGGIAHQTPTPNSRSGGGTRGVGSTPFRMSATPARSARNGAAGTPLFRDMTPMSEFGGGEAESTRNGDTALFGEEEGSSEEEDKEWRRRARGSSYAPWRGSSVIGGQETSRPPPTRGAPASDSDDSDSLAGYEDLPSSDDEDAQEIAQARRLMALSQRLQGNTSGREGIGGMSGAGRVVDAGELGQGIGDDDTFGDGEGEGEGEYGRDDVGGADA</sequence>
<keyword evidence="2" id="KW-1185">Reference proteome</keyword>
<name>A0ACC2UUN5_9TREE</name>
<evidence type="ECO:0000313" key="2">
    <source>
        <dbReference type="Proteomes" id="UP001241377"/>
    </source>
</evidence>
<evidence type="ECO:0000313" key="1">
    <source>
        <dbReference type="EMBL" id="KAJ9090664.1"/>
    </source>
</evidence>
<comment type="caution">
    <text evidence="1">The sequence shown here is derived from an EMBL/GenBank/DDBJ whole genome shotgun (WGS) entry which is preliminary data.</text>
</comment>